<dbReference type="InterPro" id="IPR010035">
    <property type="entry name" value="Thi_S"/>
</dbReference>
<accession>A0A239TL98</accession>
<sequence length="66" mass="7579">MKCIINGDSFTFESELSIQNVLESLELDPKRVIAEHNENLIQRDDFAKQIVREDDRLELLEFVGGG</sequence>
<dbReference type="RefSeq" id="WP_095103376.1">
    <property type="nucleotide sequence ID" value="NZ_BKAR01000016.1"/>
</dbReference>
<dbReference type="Proteomes" id="UP000321736">
    <property type="component" value="Unassembled WGS sequence"/>
</dbReference>
<dbReference type="InterPro" id="IPR012675">
    <property type="entry name" value="Beta-grasp_dom_sf"/>
</dbReference>
<organism evidence="1 2">
    <name type="scientific">Staphylococcus piscifermentans</name>
    <dbReference type="NCBI Taxonomy" id="70258"/>
    <lineage>
        <taxon>Bacteria</taxon>
        <taxon>Bacillati</taxon>
        <taxon>Bacillota</taxon>
        <taxon>Bacilli</taxon>
        <taxon>Bacillales</taxon>
        <taxon>Staphylococcaceae</taxon>
        <taxon>Staphylococcus</taxon>
    </lineage>
</organism>
<dbReference type="AlphaFoldDB" id="A0A239TL98"/>
<dbReference type="EMBL" id="BKAR01000016">
    <property type="protein sequence ID" value="GEP84867.1"/>
    <property type="molecule type" value="Genomic_DNA"/>
</dbReference>
<evidence type="ECO:0000313" key="1">
    <source>
        <dbReference type="EMBL" id="GEP84867.1"/>
    </source>
</evidence>
<proteinExistence type="predicted"/>
<dbReference type="InterPro" id="IPR016155">
    <property type="entry name" value="Mopterin_synth/thiamin_S_b"/>
</dbReference>
<dbReference type="OrthoDB" id="9798559at2"/>
<evidence type="ECO:0000313" key="2">
    <source>
        <dbReference type="Proteomes" id="UP000321736"/>
    </source>
</evidence>
<dbReference type="PANTHER" id="PTHR34472">
    <property type="entry name" value="SULFUR CARRIER PROTEIN THIS"/>
    <property type="match status" value="1"/>
</dbReference>
<dbReference type="NCBIfam" id="TIGR01683">
    <property type="entry name" value="thiS"/>
    <property type="match status" value="1"/>
</dbReference>
<protein>
    <submittedName>
        <fullName evidence="1">Thiamine biosynthesis protein ThiS</fullName>
    </submittedName>
</protein>
<dbReference type="SUPFAM" id="SSF54285">
    <property type="entry name" value="MoaD/ThiS"/>
    <property type="match status" value="1"/>
</dbReference>
<gene>
    <name evidence="1" type="ORF">SPI02_14520</name>
</gene>
<reference evidence="1 2" key="1">
    <citation type="submission" date="2019-07" db="EMBL/GenBank/DDBJ databases">
        <title>Whole genome shotgun sequence of Staphylococcus piscifermentans NBRC 109625.</title>
        <authorList>
            <person name="Hosoyama A."/>
            <person name="Uohara A."/>
            <person name="Ohji S."/>
            <person name="Ichikawa N."/>
        </authorList>
    </citation>
    <scope>NUCLEOTIDE SEQUENCE [LARGE SCALE GENOMIC DNA]</scope>
    <source>
        <strain evidence="1 2">NBRC 109625</strain>
    </source>
</reference>
<keyword evidence="2" id="KW-1185">Reference proteome</keyword>
<dbReference type="InterPro" id="IPR003749">
    <property type="entry name" value="ThiS/MoaD-like"/>
</dbReference>
<dbReference type="Gene3D" id="3.10.20.30">
    <property type="match status" value="1"/>
</dbReference>
<dbReference type="Pfam" id="PF02597">
    <property type="entry name" value="ThiS"/>
    <property type="match status" value="1"/>
</dbReference>
<dbReference type="CDD" id="cd00565">
    <property type="entry name" value="Ubl_ThiS"/>
    <property type="match status" value="1"/>
</dbReference>
<comment type="caution">
    <text evidence="1">The sequence shown here is derived from an EMBL/GenBank/DDBJ whole genome shotgun (WGS) entry which is preliminary data.</text>
</comment>
<dbReference type="PANTHER" id="PTHR34472:SF1">
    <property type="entry name" value="SULFUR CARRIER PROTEIN THIS"/>
    <property type="match status" value="1"/>
</dbReference>
<name>A0A239TL98_9STAP</name>